<keyword evidence="2" id="KW-0808">Transferase</keyword>
<accession>A0A1Y2M7X1</accession>
<keyword evidence="6" id="KW-1185">Reference proteome</keyword>
<protein>
    <recommendedName>
        <fullName evidence="4">Polyketide synthase-like methyltransferase domain-containing protein</fullName>
    </recommendedName>
</protein>
<feature type="domain" description="Polyketide synthase-like methyltransferase" evidence="4">
    <location>
        <begin position="23"/>
        <end position="266"/>
    </location>
</feature>
<sequence>MSKIAQPTATDVGTMYDNQTNLMTEIMAGFIHVGYWENPEHPIESVDLATQRMTLEVINRLRPSSGQHILDVGCGTGKTAASIVTTHEVSVTGITVSNRQVELARKTYQALVEKGKLGFQYADAMQLPLADASFDGAYAIESLVHMNDRRAALRNIARVLRPGSRFSIADLVLDEDCPNPEAIANWHELFQVPALPSANELKELLTETGFDVLDCVDIRQHIRPICGIMDKKGLEVGGDAGETLREVAASLHGLKELGYILLVAERA</sequence>
<dbReference type="STRING" id="105696.A0A1Y2M7X1"/>
<dbReference type="Gene3D" id="3.40.50.150">
    <property type="entry name" value="Vaccinia Virus protein VP39"/>
    <property type="match status" value="1"/>
</dbReference>
<dbReference type="SUPFAM" id="SSF53335">
    <property type="entry name" value="S-adenosyl-L-methionine-dependent methyltransferases"/>
    <property type="match status" value="1"/>
</dbReference>
<dbReference type="PANTHER" id="PTHR44068:SF11">
    <property type="entry name" value="GERANYL DIPHOSPHATE 2-C-METHYLTRANSFERASE"/>
    <property type="match status" value="1"/>
</dbReference>
<dbReference type="AlphaFoldDB" id="A0A1Y2M7X1"/>
<dbReference type="CDD" id="cd02440">
    <property type="entry name" value="AdoMet_MTases"/>
    <property type="match status" value="1"/>
</dbReference>
<organism evidence="5 6">
    <name type="scientific">Epicoccum nigrum</name>
    <name type="common">Soil fungus</name>
    <name type="synonym">Epicoccum purpurascens</name>
    <dbReference type="NCBI Taxonomy" id="105696"/>
    <lineage>
        <taxon>Eukaryota</taxon>
        <taxon>Fungi</taxon>
        <taxon>Dikarya</taxon>
        <taxon>Ascomycota</taxon>
        <taxon>Pezizomycotina</taxon>
        <taxon>Dothideomycetes</taxon>
        <taxon>Pleosporomycetidae</taxon>
        <taxon>Pleosporales</taxon>
        <taxon>Pleosporineae</taxon>
        <taxon>Didymellaceae</taxon>
        <taxon>Epicoccum</taxon>
    </lineage>
</organism>
<dbReference type="SMART" id="SM00828">
    <property type="entry name" value="PKS_MT"/>
    <property type="match status" value="1"/>
</dbReference>
<evidence type="ECO:0000313" key="6">
    <source>
        <dbReference type="Proteomes" id="UP000193240"/>
    </source>
</evidence>
<keyword evidence="3" id="KW-0949">S-adenosyl-L-methionine</keyword>
<name>A0A1Y2M7X1_EPING</name>
<evidence type="ECO:0000259" key="4">
    <source>
        <dbReference type="SMART" id="SM00828"/>
    </source>
</evidence>
<dbReference type="InterPro" id="IPR050447">
    <property type="entry name" value="Erg6_SMT_methyltransf"/>
</dbReference>
<dbReference type="GO" id="GO:0008757">
    <property type="term" value="F:S-adenosylmethionine-dependent methyltransferase activity"/>
    <property type="evidence" value="ECO:0007669"/>
    <property type="project" value="InterPro"/>
</dbReference>
<reference evidence="5 6" key="1">
    <citation type="journal article" date="2017" name="Genome Announc.">
        <title>Genome sequence of the saprophytic ascomycete Epicoccum nigrum ICMP 19927 strain isolated from New Zealand.</title>
        <authorList>
            <person name="Fokin M."/>
            <person name="Fleetwood D."/>
            <person name="Weir B.S."/>
            <person name="Villas-Boas S.G."/>
        </authorList>
    </citation>
    <scope>NUCLEOTIDE SEQUENCE [LARGE SCALE GENOMIC DNA]</scope>
    <source>
        <strain evidence="5 6">ICMP 19927</strain>
    </source>
</reference>
<dbReference type="InParanoid" id="A0A1Y2M7X1"/>
<dbReference type="OMA" id="HVAIHMA"/>
<evidence type="ECO:0000256" key="2">
    <source>
        <dbReference type="ARBA" id="ARBA00022679"/>
    </source>
</evidence>
<dbReference type="PANTHER" id="PTHR44068">
    <property type="entry name" value="ZGC:194242"/>
    <property type="match status" value="1"/>
</dbReference>
<evidence type="ECO:0000313" key="5">
    <source>
        <dbReference type="EMBL" id="OSS52131.1"/>
    </source>
</evidence>
<proteinExistence type="predicted"/>
<gene>
    <name evidence="5" type="ORF">B5807_03437</name>
</gene>
<dbReference type="InterPro" id="IPR029063">
    <property type="entry name" value="SAM-dependent_MTases_sf"/>
</dbReference>
<dbReference type="Pfam" id="PF08241">
    <property type="entry name" value="Methyltransf_11"/>
    <property type="match status" value="1"/>
</dbReference>
<keyword evidence="1" id="KW-0489">Methyltransferase</keyword>
<dbReference type="Proteomes" id="UP000193240">
    <property type="component" value="Unassembled WGS sequence"/>
</dbReference>
<dbReference type="InterPro" id="IPR020803">
    <property type="entry name" value="MeTfrase_dom"/>
</dbReference>
<evidence type="ECO:0000256" key="1">
    <source>
        <dbReference type="ARBA" id="ARBA00022603"/>
    </source>
</evidence>
<evidence type="ECO:0000256" key="3">
    <source>
        <dbReference type="ARBA" id="ARBA00022691"/>
    </source>
</evidence>
<dbReference type="EMBL" id="KZ107840">
    <property type="protein sequence ID" value="OSS52131.1"/>
    <property type="molecule type" value="Genomic_DNA"/>
</dbReference>
<dbReference type="InterPro" id="IPR013216">
    <property type="entry name" value="Methyltransf_11"/>
</dbReference>
<dbReference type="GO" id="GO:0032259">
    <property type="term" value="P:methylation"/>
    <property type="evidence" value="ECO:0007669"/>
    <property type="project" value="UniProtKB-KW"/>
</dbReference>